<dbReference type="InterPro" id="IPR009097">
    <property type="entry name" value="Cyclic_Pdiesterase"/>
</dbReference>
<feature type="short sequence motif" description="HXTX 2" evidence="2">
    <location>
        <begin position="132"/>
        <end position="135"/>
    </location>
</feature>
<dbReference type="SUPFAM" id="SSF55144">
    <property type="entry name" value="LigT-like"/>
    <property type="match status" value="1"/>
</dbReference>
<gene>
    <name evidence="3" type="primary">thpR</name>
    <name evidence="3" type="ORF">NHN17_03995</name>
</gene>
<evidence type="ECO:0000256" key="1">
    <source>
        <dbReference type="ARBA" id="ARBA00022801"/>
    </source>
</evidence>
<feature type="active site" description="Proton donor" evidence="2">
    <location>
        <position position="49"/>
    </location>
</feature>
<evidence type="ECO:0000313" key="3">
    <source>
        <dbReference type="EMBL" id="MCQ1057238.1"/>
    </source>
</evidence>
<keyword evidence="4" id="KW-1185">Reference proteome</keyword>
<dbReference type="Gene3D" id="3.90.1140.10">
    <property type="entry name" value="Cyclic phosphodiesterase"/>
    <property type="match status" value="1"/>
</dbReference>
<accession>A0ABT1MXP1</accession>
<dbReference type="NCBIfam" id="TIGR02258">
    <property type="entry name" value="2_5_ligase"/>
    <property type="match status" value="1"/>
</dbReference>
<feature type="short sequence motif" description="HXTX 1" evidence="2">
    <location>
        <begin position="49"/>
        <end position="52"/>
    </location>
</feature>
<comment type="function">
    <text evidence="2">Hydrolyzes RNA 2',3'-cyclic phosphodiester to an RNA 2'-phosphomonoester.</text>
</comment>
<feature type="active site" description="Proton acceptor" evidence="2">
    <location>
        <position position="132"/>
    </location>
</feature>
<dbReference type="EMBL" id="JANEYT010000005">
    <property type="protein sequence ID" value="MCQ1057238.1"/>
    <property type="molecule type" value="Genomic_DNA"/>
</dbReference>
<dbReference type="HAMAP" id="MF_01940">
    <property type="entry name" value="RNA_CPDase"/>
    <property type="match status" value="1"/>
</dbReference>
<protein>
    <recommendedName>
        <fullName evidence="2">RNA 2',3'-cyclic phosphodiesterase</fullName>
        <shortName evidence="2">RNA 2',3'-CPDase</shortName>
        <ecNumber evidence="2">3.1.4.58</ecNumber>
    </recommendedName>
</protein>
<dbReference type="Proteomes" id="UP001524460">
    <property type="component" value="Unassembled WGS sequence"/>
</dbReference>
<evidence type="ECO:0000313" key="4">
    <source>
        <dbReference type="Proteomes" id="UP001524460"/>
    </source>
</evidence>
<evidence type="ECO:0000256" key="2">
    <source>
        <dbReference type="HAMAP-Rule" id="MF_01940"/>
    </source>
</evidence>
<dbReference type="PANTHER" id="PTHR35561:SF1">
    <property type="entry name" value="RNA 2',3'-CYCLIC PHOSPHODIESTERASE"/>
    <property type="match status" value="1"/>
</dbReference>
<comment type="similarity">
    <text evidence="2">Belongs to the 2H phosphoesterase superfamily. ThpR family.</text>
</comment>
<sequence>MYLNPMKEKKQRLFFALAPDRNGEAFRRLAHLSSDCGQFGRPVSEDNLHITLAFLGMVTAEQADAVVAATEQLRPPQAFSLQLNTLGYWKRSKVIWIAPEQPPRALLSLALQLKALALDCGLEQESRPYRPHVTLAKSVARRPESLPAFDKIDFHFNHFGLYISKPVSHNGHQSVQYLRLGQWPLASRYQ</sequence>
<keyword evidence="1 2" id="KW-0378">Hydrolase</keyword>
<dbReference type="InterPro" id="IPR004175">
    <property type="entry name" value="RNA_CPDase"/>
</dbReference>
<dbReference type="Pfam" id="PF13563">
    <property type="entry name" value="2_5_RNA_ligase2"/>
    <property type="match status" value="1"/>
</dbReference>
<reference evidence="3 4" key="1">
    <citation type="submission" date="2022-07" db="EMBL/GenBank/DDBJ databases">
        <title>Photobacterium pectinilyticum sp. nov., a marine bacterium isolated from surface seawater of Qingdao offshore.</title>
        <authorList>
            <person name="Wang X."/>
        </authorList>
    </citation>
    <scope>NUCLEOTIDE SEQUENCE [LARGE SCALE GENOMIC DNA]</scope>
    <source>
        <strain evidence="3 4">ZSDE20</strain>
    </source>
</reference>
<comment type="caution">
    <text evidence="3">The sequence shown here is derived from an EMBL/GenBank/DDBJ whole genome shotgun (WGS) entry which is preliminary data.</text>
</comment>
<dbReference type="EC" id="3.1.4.58" evidence="2"/>
<proteinExistence type="inferred from homology"/>
<dbReference type="RefSeq" id="WP_255040845.1">
    <property type="nucleotide sequence ID" value="NZ_JANEYT010000005.1"/>
</dbReference>
<comment type="catalytic activity">
    <reaction evidence="2">
        <text>a 3'-end 2',3'-cyclophospho-ribonucleotide-RNA + H2O = a 3'-end 2'-phospho-ribonucleotide-RNA + H(+)</text>
        <dbReference type="Rhea" id="RHEA:11828"/>
        <dbReference type="Rhea" id="RHEA-COMP:10464"/>
        <dbReference type="Rhea" id="RHEA-COMP:17353"/>
        <dbReference type="ChEBI" id="CHEBI:15377"/>
        <dbReference type="ChEBI" id="CHEBI:15378"/>
        <dbReference type="ChEBI" id="CHEBI:83064"/>
        <dbReference type="ChEBI" id="CHEBI:173113"/>
        <dbReference type="EC" id="3.1.4.58"/>
    </reaction>
</comment>
<dbReference type="PANTHER" id="PTHR35561">
    <property type="entry name" value="RNA 2',3'-CYCLIC PHOSPHODIESTERASE"/>
    <property type="match status" value="1"/>
</dbReference>
<name>A0ABT1MXP1_9GAMM</name>
<organism evidence="3 4">
    <name type="scientific">Photobacterium pectinilyticum</name>
    <dbReference type="NCBI Taxonomy" id="2906793"/>
    <lineage>
        <taxon>Bacteria</taxon>
        <taxon>Pseudomonadati</taxon>
        <taxon>Pseudomonadota</taxon>
        <taxon>Gammaproteobacteria</taxon>
        <taxon>Vibrionales</taxon>
        <taxon>Vibrionaceae</taxon>
        <taxon>Photobacterium</taxon>
    </lineage>
</organism>